<dbReference type="SUPFAM" id="SSF64518">
    <property type="entry name" value="Phase 1 flagellin"/>
    <property type="match status" value="1"/>
</dbReference>
<dbReference type="STRING" id="1293890.TALK_19990"/>
<dbReference type="Proteomes" id="UP000193396">
    <property type="component" value="Unassembled WGS sequence"/>
</dbReference>
<protein>
    <recommendedName>
        <fullName evidence="3">Flagellin</fullName>
    </recommendedName>
</protein>
<comment type="caution">
    <text evidence="6">The sequence shown here is derived from an EMBL/GenBank/DDBJ whole genome shotgun (WGS) entry which is preliminary data.</text>
</comment>
<dbReference type="PANTHER" id="PTHR42792">
    <property type="entry name" value="FLAGELLIN"/>
    <property type="match status" value="1"/>
</dbReference>
<dbReference type="EMBL" id="JFKB01000023">
    <property type="protein sequence ID" value="OSQ43737.1"/>
    <property type="molecule type" value="Genomic_DNA"/>
</dbReference>
<dbReference type="Gene3D" id="2.170.280.10">
    <property type="entry name" value="f41 fragment of flagellin, middle domain"/>
    <property type="match status" value="1"/>
</dbReference>
<dbReference type="GO" id="GO:0005198">
    <property type="term" value="F:structural molecule activity"/>
    <property type="evidence" value="ECO:0007669"/>
    <property type="project" value="UniProtKB-UniRule"/>
</dbReference>
<accession>A0A1Y2L849</accession>
<proteinExistence type="inferred from homology"/>
<dbReference type="InterPro" id="IPR046358">
    <property type="entry name" value="Flagellin_C"/>
</dbReference>
<dbReference type="OrthoDB" id="9796789at2"/>
<evidence type="ECO:0000256" key="2">
    <source>
        <dbReference type="ARBA" id="ARBA00023143"/>
    </source>
</evidence>
<evidence type="ECO:0000259" key="4">
    <source>
        <dbReference type="Pfam" id="PF00669"/>
    </source>
</evidence>
<dbReference type="Gene3D" id="6.10.10.10">
    <property type="entry name" value="Flagellar export chaperone, C-terminal domain"/>
    <property type="match status" value="1"/>
</dbReference>
<evidence type="ECO:0000313" key="6">
    <source>
        <dbReference type="EMBL" id="OSQ43737.1"/>
    </source>
</evidence>
<name>A0A1Y2L849_9PROT</name>
<sequence>MALNIISNYAANVAHRNLSASDEMATRSLSKLSSGTRVVSARDDAASMAIGARLNATTQALKTATVNVGQANSMLQIADGGMATVDDILVRMKTLSVQSSSGNMSDIERGFLNDEFTQLRDEIDRISSSTNFNGIQLLGDGGDVALNYADLESAGQGSAITAQTGFDGIAITNNNLWAGDGEGDGVTDNNFTISINEITVGAGTQIIMTVTANIDTTAGADAALTQSIDVTDYLTGGSKAMSAGDKGTLNFDELGLSININNNFTAAVGVVEGGTGGDTDFGTTQATYGGSVINTLNNNTVSMAADSGQKLATSIEFQVGGGNTANDRLSINLSKVDADTLGTGTAGTETSLSDLGTDAISTASGAQEAVEVVTRAIDDLQRARAAVGTSQNRLDFAGQNLASTQENTESARSTLLDLDVAAEMTAFTSKQILVQSGVAMLAQANQMPQNLLRLLQ</sequence>
<evidence type="ECO:0000256" key="1">
    <source>
        <dbReference type="ARBA" id="ARBA00005709"/>
    </source>
</evidence>
<organism evidence="6 7">
    <name type="scientific">Thalassospira alkalitolerans</name>
    <dbReference type="NCBI Taxonomy" id="1293890"/>
    <lineage>
        <taxon>Bacteria</taxon>
        <taxon>Pseudomonadati</taxon>
        <taxon>Pseudomonadota</taxon>
        <taxon>Alphaproteobacteria</taxon>
        <taxon>Rhodospirillales</taxon>
        <taxon>Thalassospiraceae</taxon>
        <taxon>Thalassospira</taxon>
    </lineage>
</organism>
<keyword evidence="3" id="KW-0964">Secreted</keyword>
<feature type="domain" description="Flagellin N-terminal" evidence="4">
    <location>
        <begin position="7"/>
        <end position="138"/>
    </location>
</feature>
<dbReference type="PRINTS" id="PR00207">
    <property type="entry name" value="FLAGELLIN"/>
</dbReference>
<reference evidence="6 7" key="1">
    <citation type="submission" date="2014-03" db="EMBL/GenBank/DDBJ databases">
        <title>The draft genome sequence of Thalassospira alkalitolerans JCM 18968.</title>
        <authorList>
            <person name="Lai Q."/>
            <person name="Shao Z."/>
        </authorList>
    </citation>
    <scope>NUCLEOTIDE SEQUENCE [LARGE SCALE GENOMIC DNA]</scope>
    <source>
        <strain evidence="6 7">JCM 18968</strain>
    </source>
</reference>
<keyword evidence="7" id="KW-1185">Reference proteome</keyword>
<evidence type="ECO:0000256" key="3">
    <source>
        <dbReference type="RuleBase" id="RU362073"/>
    </source>
</evidence>
<dbReference type="InterPro" id="IPR042187">
    <property type="entry name" value="Flagellin_C_sub2"/>
</dbReference>
<dbReference type="RefSeq" id="WP_085620935.1">
    <property type="nucleotide sequence ID" value="NZ_JFKB01000023.1"/>
</dbReference>
<dbReference type="Gene3D" id="1.20.1330.10">
    <property type="entry name" value="f41 fragment of flagellin, N-terminal domain"/>
    <property type="match status" value="2"/>
</dbReference>
<evidence type="ECO:0000313" key="7">
    <source>
        <dbReference type="Proteomes" id="UP000193396"/>
    </source>
</evidence>
<dbReference type="InterPro" id="IPR001029">
    <property type="entry name" value="Flagellin_N"/>
</dbReference>
<dbReference type="Gene3D" id="3.30.70.2120">
    <property type="match status" value="1"/>
</dbReference>
<dbReference type="InterPro" id="IPR001492">
    <property type="entry name" value="Flagellin"/>
</dbReference>
<feature type="domain" description="Flagellin C-terminal" evidence="5">
    <location>
        <begin position="371"/>
        <end position="455"/>
    </location>
</feature>
<comment type="similarity">
    <text evidence="1 3">Belongs to the bacterial flagellin family.</text>
</comment>
<dbReference type="PANTHER" id="PTHR42792:SF2">
    <property type="entry name" value="FLAGELLIN"/>
    <property type="match status" value="1"/>
</dbReference>
<keyword evidence="2 3" id="KW-0975">Bacterial flagellum</keyword>
<dbReference type="GO" id="GO:0005576">
    <property type="term" value="C:extracellular region"/>
    <property type="evidence" value="ECO:0007669"/>
    <property type="project" value="UniProtKB-SubCell"/>
</dbReference>
<comment type="subcellular location">
    <subcellularLocation>
        <location evidence="3">Secreted</location>
    </subcellularLocation>
    <subcellularLocation>
        <location evidence="3">Bacterial flagellum</location>
    </subcellularLocation>
</comment>
<dbReference type="Pfam" id="PF00669">
    <property type="entry name" value="Flagellin_N"/>
    <property type="match status" value="1"/>
</dbReference>
<dbReference type="AlphaFoldDB" id="A0A1Y2L849"/>
<dbReference type="Pfam" id="PF00700">
    <property type="entry name" value="Flagellin_C"/>
    <property type="match status" value="1"/>
</dbReference>
<dbReference type="GO" id="GO:0009288">
    <property type="term" value="C:bacterial-type flagellum"/>
    <property type="evidence" value="ECO:0007669"/>
    <property type="project" value="UniProtKB-SubCell"/>
</dbReference>
<comment type="function">
    <text evidence="3">Flagellin is the subunit protein which polymerizes to form the filaments of bacterial flagella.</text>
</comment>
<evidence type="ECO:0000259" key="5">
    <source>
        <dbReference type="Pfam" id="PF00700"/>
    </source>
</evidence>
<gene>
    <name evidence="6" type="ORF">TALK_19990</name>
</gene>